<reference evidence="13 14" key="1">
    <citation type="submission" date="2016-10" db="EMBL/GenBank/DDBJ databases">
        <authorList>
            <person name="de Groot N.N."/>
        </authorList>
    </citation>
    <scope>NUCLEOTIDE SEQUENCE [LARGE SCALE GENOMIC DNA]</scope>
    <source>
        <strain evidence="13 14">DSM 19012</strain>
    </source>
</reference>
<protein>
    <submittedName>
        <fullName evidence="13">Cytochrome bd-I ubiquinol oxidase subunit 2 apoprotein</fullName>
    </submittedName>
</protein>
<feature type="transmembrane region" description="Helical" evidence="12">
    <location>
        <begin position="250"/>
        <end position="275"/>
    </location>
</feature>
<dbReference type="OrthoDB" id="9776710at2"/>
<evidence type="ECO:0000256" key="6">
    <source>
        <dbReference type="ARBA" id="ARBA00022692"/>
    </source>
</evidence>
<comment type="subcellular location">
    <subcellularLocation>
        <location evidence="1">Cell membrane</location>
        <topology evidence="1">Multi-pass membrane protein</topology>
    </subcellularLocation>
</comment>
<evidence type="ECO:0000256" key="4">
    <source>
        <dbReference type="ARBA" id="ARBA00022475"/>
    </source>
</evidence>
<evidence type="ECO:0000256" key="11">
    <source>
        <dbReference type="ARBA" id="ARBA00023136"/>
    </source>
</evidence>
<keyword evidence="9 12" id="KW-1133">Transmembrane helix</keyword>
<dbReference type="EMBL" id="FONA01000001">
    <property type="protein sequence ID" value="SFD70102.1"/>
    <property type="molecule type" value="Genomic_DNA"/>
</dbReference>
<keyword evidence="11 12" id="KW-0472">Membrane</keyword>
<accession>A0A1I1UGW9</accession>
<dbReference type="GO" id="GO:0046872">
    <property type="term" value="F:metal ion binding"/>
    <property type="evidence" value="ECO:0007669"/>
    <property type="project" value="UniProtKB-KW"/>
</dbReference>
<keyword evidence="7" id="KW-0479">Metal-binding</keyword>
<dbReference type="Pfam" id="PF02322">
    <property type="entry name" value="Cyt_bd_oxida_II"/>
    <property type="match status" value="1"/>
</dbReference>
<comment type="similarity">
    <text evidence="2">Belongs to the cytochrome ubiquinol oxidase subunit 2 family.</text>
</comment>
<dbReference type="FunCoup" id="A0A1I1UGW9">
    <property type="interactions" value="271"/>
</dbReference>
<keyword evidence="6 12" id="KW-0812">Transmembrane</keyword>
<dbReference type="NCBIfam" id="TIGR00203">
    <property type="entry name" value="cydB"/>
    <property type="match status" value="1"/>
</dbReference>
<evidence type="ECO:0000313" key="13">
    <source>
        <dbReference type="EMBL" id="SFD70102.1"/>
    </source>
</evidence>
<evidence type="ECO:0000313" key="14">
    <source>
        <dbReference type="Proteomes" id="UP000181976"/>
    </source>
</evidence>
<dbReference type="Proteomes" id="UP000181976">
    <property type="component" value="Unassembled WGS sequence"/>
</dbReference>
<dbReference type="GO" id="GO:0019646">
    <property type="term" value="P:aerobic electron transport chain"/>
    <property type="evidence" value="ECO:0007669"/>
    <property type="project" value="TreeGrafter"/>
</dbReference>
<dbReference type="GO" id="GO:0009055">
    <property type="term" value="F:electron transfer activity"/>
    <property type="evidence" value="ECO:0007669"/>
    <property type="project" value="TreeGrafter"/>
</dbReference>
<dbReference type="PANTHER" id="PTHR43141:SF5">
    <property type="entry name" value="CYTOCHROME BD-I UBIQUINOL OXIDASE SUBUNIT 2"/>
    <property type="match status" value="1"/>
</dbReference>
<keyword evidence="4" id="KW-1003">Cell membrane</keyword>
<organism evidence="13 14">
    <name type="scientific">Thermophagus xiamenensis</name>
    <dbReference type="NCBI Taxonomy" id="385682"/>
    <lineage>
        <taxon>Bacteria</taxon>
        <taxon>Pseudomonadati</taxon>
        <taxon>Bacteroidota</taxon>
        <taxon>Bacteroidia</taxon>
        <taxon>Marinilabiliales</taxon>
        <taxon>Marinilabiliaceae</taxon>
        <taxon>Thermophagus</taxon>
    </lineage>
</organism>
<keyword evidence="5" id="KW-0349">Heme</keyword>
<evidence type="ECO:0000256" key="9">
    <source>
        <dbReference type="ARBA" id="ARBA00022989"/>
    </source>
</evidence>
<gene>
    <name evidence="13" type="ORF">SAMN05444380_10178</name>
</gene>
<dbReference type="InterPro" id="IPR003317">
    <property type="entry name" value="Cyt-d_oxidase_su2"/>
</dbReference>
<feature type="transmembrane region" description="Helical" evidence="12">
    <location>
        <begin position="61"/>
        <end position="81"/>
    </location>
</feature>
<proteinExistence type="inferred from homology"/>
<evidence type="ECO:0000256" key="5">
    <source>
        <dbReference type="ARBA" id="ARBA00022617"/>
    </source>
</evidence>
<dbReference type="AlphaFoldDB" id="A0A1I1UGW9"/>
<feature type="transmembrane region" description="Helical" evidence="12">
    <location>
        <begin position="287"/>
        <end position="313"/>
    </location>
</feature>
<evidence type="ECO:0000256" key="10">
    <source>
        <dbReference type="ARBA" id="ARBA00023004"/>
    </source>
</evidence>
<dbReference type="GO" id="GO:0016682">
    <property type="term" value="F:oxidoreductase activity, acting on diphenols and related substances as donors, oxygen as acceptor"/>
    <property type="evidence" value="ECO:0007669"/>
    <property type="project" value="TreeGrafter"/>
</dbReference>
<evidence type="ECO:0000256" key="2">
    <source>
        <dbReference type="ARBA" id="ARBA00007543"/>
    </source>
</evidence>
<dbReference type="RefSeq" id="WP_010527263.1">
    <property type="nucleotide sequence ID" value="NZ_AFSL01000040.1"/>
</dbReference>
<feature type="transmembrane region" description="Helical" evidence="12">
    <location>
        <begin position="210"/>
        <end position="230"/>
    </location>
</feature>
<sequence length="377" mass="42958">MFESLSHLALQQYWWVIISVLGGALVFLMFVQGGQTLIYQTGKTPEERTLLINALGRKWEFTFTTLVTFGGAFFASFPLFYSTSFGGAYWAWMILLFAFILQAVSYEFRNRKGNVFGARTYETFLFINGLIGSFLLGIVVASFFTGSSFTISEMNEMQWESPLRGIELLFNVHNLTLGLALFFLARTLGLLYFRNTIDDKNIAVRIQKQLWYNAIPFLILFLIFVIWLLLREGYAVNPENGNIYLQPYKYFYNLIEMPLVLILFLAAVVLVILGIAKTLFKNSSSGIWYTGPGTFLAVFSLFLIAGFNNTAFYPSKVDIQSSLTIMNASSSHFTLTVMSYVSLLVPFVAAYIWYTWRAINKKKLTKDELSSGEAHFY</sequence>
<dbReference type="InParanoid" id="A0A1I1UGW9"/>
<evidence type="ECO:0000256" key="7">
    <source>
        <dbReference type="ARBA" id="ARBA00022723"/>
    </source>
</evidence>
<keyword evidence="10" id="KW-0408">Iron</keyword>
<dbReference type="eggNOG" id="COG1294">
    <property type="taxonomic scope" value="Bacteria"/>
</dbReference>
<evidence type="ECO:0000256" key="12">
    <source>
        <dbReference type="SAM" id="Phobius"/>
    </source>
</evidence>
<feature type="transmembrane region" description="Helical" evidence="12">
    <location>
        <begin position="125"/>
        <end position="148"/>
    </location>
</feature>
<dbReference type="GO" id="GO:0070069">
    <property type="term" value="C:cytochrome complex"/>
    <property type="evidence" value="ECO:0007669"/>
    <property type="project" value="TreeGrafter"/>
</dbReference>
<dbReference type="PANTHER" id="PTHR43141">
    <property type="entry name" value="CYTOCHROME BD2 SUBUNIT II"/>
    <property type="match status" value="1"/>
</dbReference>
<dbReference type="STRING" id="385682.SAMN05444380_10178"/>
<feature type="transmembrane region" description="Helical" evidence="12">
    <location>
        <begin position="333"/>
        <end position="354"/>
    </location>
</feature>
<name>A0A1I1UGW9_9BACT</name>
<feature type="transmembrane region" description="Helical" evidence="12">
    <location>
        <begin position="12"/>
        <end position="31"/>
    </location>
</feature>
<feature type="transmembrane region" description="Helical" evidence="12">
    <location>
        <begin position="168"/>
        <end position="189"/>
    </location>
</feature>
<keyword evidence="8" id="KW-0249">Electron transport</keyword>
<keyword evidence="3" id="KW-0813">Transport</keyword>
<feature type="transmembrane region" description="Helical" evidence="12">
    <location>
        <begin position="87"/>
        <end position="104"/>
    </location>
</feature>
<dbReference type="GO" id="GO:0005886">
    <property type="term" value="C:plasma membrane"/>
    <property type="evidence" value="ECO:0007669"/>
    <property type="project" value="UniProtKB-SubCell"/>
</dbReference>
<evidence type="ECO:0000256" key="3">
    <source>
        <dbReference type="ARBA" id="ARBA00022448"/>
    </source>
</evidence>
<keyword evidence="14" id="KW-1185">Reference proteome</keyword>
<evidence type="ECO:0000256" key="1">
    <source>
        <dbReference type="ARBA" id="ARBA00004651"/>
    </source>
</evidence>
<evidence type="ECO:0000256" key="8">
    <source>
        <dbReference type="ARBA" id="ARBA00022982"/>
    </source>
</evidence>